<feature type="compositionally biased region" description="Basic and acidic residues" evidence="1">
    <location>
        <begin position="236"/>
        <end position="245"/>
    </location>
</feature>
<dbReference type="STRING" id="1392250.A0A2I2GCH8"/>
<feature type="compositionally biased region" description="Low complexity" evidence="1">
    <location>
        <begin position="451"/>
        <end position="465"/>
    </location>
</feature>
<proteinExistence type="predicted"/>
<feature type="compositionally biased region" description="Polar residues" evidence="1">
    <location>
        <begin position="172"/>
        <end position="181"/>
    </location>
</feature>
<comment type="caution">
    <text evidence="2">The sequence shown here is derived from an EMBL/GenBank/DDBJ whole genome shotgun (WGS) entry which is preliminary data.</text>
</comment>
<feature type="region of interest" description="Disordered" evidence="1">
    <location>
        <begin position="168"/>
        <end position="420"/>
    </location>
</feature>
<feature type="compositionally biased region" description="Polar residues" evidence="1">
    <location>
        <begin position="262"/>
        <end position="274"/>
    </location>
</feature>
<dbReference type="OrthoDB" id="3946750at2759"/>
<sequence length="701" mass="78434">MMPNAKPSMLPLVLSKSARKGLHPTSKRLKTSLQTRKIWRGASQDHYHKREQRRMRIHRRFDLFTLWGRPAHPWPAQIYNRHPRWWKWERTWERPNPDMPEQKRGTYSQKHPWGEEGARMHKRIAQIRKEIETDPYGALFGRRLEPFSAFNKFEDTCASLYRSLFGLDKPESTGSTDTTARSKPFKNGSAENPETKASWPRGSGNEGGVGNVSQKSTSRYEFDPISGRMVPKKHRPADVVTEKRPASGGGSPNKPTKDPGQHTKSTGYLSSMNRTVIKPKAPSVDNVNSGVSPLEPKLEKSPENQIGSEQTSVASCKTDSGRPEPPREGNWLGNTTVTSEKETEDHGSPSEITSNADQTKNVEPRCPDSSKAASQHDLPSEELDLLQASDIRSRYASRKFEKASEMQDQMQNESNGVSNVSAYATSDIDAQNFRRRPEAHEQKQHLDTAASNSKTPSQTSSSDTTESQHSEKFNHAQPLCPSNSQYAEAYRVLAYDPSTLQIKRAEASTSLNRTNKSCHPSEVLSRLNNPAKFLPYFEEMHADGYEIASGGGDILVFRRSFEKPEYTGSSLKKLASEAQEIKAQLRNEPLLDEDSLRGPRSVSEQYQTHDANDGVSANLSRSPASDERFPRRSKTDSSEGKSTIGSAVRRMFFSGAATAATCYAIGVVVEYFRTGGEDGLGIDAFTEFESERRRRDKGWTG</sequence>
<dbReference type="Proteomes" id="UP000234275">
    <property type="component" value="Unassembled WGS sequence"/>
</dbReference>
<feature type="compositionally biased region" description="Basic and acidic residues" evidence="1">
    <location>
        <begin position="339"/>
        <end position="348"/>
    </location>
</feature>
<dbReference type="RefSeq" id="XP_024705890.1">
    <property type="nucleotide sequence ID" value="XM_024854598.1"/>
</dbReference>
<accession>A0A2I2GCH8</accession>
<evidence type="ECO:0008006" key="4">
    <source>
        <dbReference type="Google" id="ProtNLM"/>
    </source>
</evidence>
<feature type="compositionally biased region" description="Basic and acidic residues" evidence="1">
    <location>
        <begin position="624"/>
        <end position="639"/>
    </location>
</feature>
<dbReference type="AlphaFoldDB" id="A0A2I2GCH8"/>
<feature type="compositionally biased region" description="Polar residues" evidence="1">
    <location>
        <begin position="350"/>
        <end position="359"/>
    </location>
</feature>
<evidence type="ECO:0000256" key="1">
    <source>
        <dbReference type="SAM" id="MobiDB-lite"/>
    </source>
</evidence>
<feature type="compositionally biased region" description="Polar residues" evidence="1">
    <location>
        <begin position="303"/>
        <end position="318"/>
    </location>
</feature>
<reference evidence="2 3" key="1">
    <citation type="submission" date="2016-12" db="EMBL/GenBank/DDBJ databases">
        <title>The genomes of Aspergillus section Nigri reveals drivers in fungal speciation.</title>
        <authorList>
            <consortium name="DOE Joint Genome Institute"/>
            <person name="Vesth T.C."/>
            <person name="Nybo J."/>
            <person name="Theobald S."/>
            <person name="Brandl J."/>
            <person name="Frisvad J.C."/>
            <person name="Nielsen K.F."/>
            <person name="Lyhne E.K."/>
            <person name="Kogle M.E."/>
            <person name="Kuo A."/>
            <person name="Riley R."/>
            <person name="Clum A."/>
            <person name="Nolan M."/>
            <person name="Lipzen A."/>
            <person name="Salamov A."/>
            <person name="Henrissat B."/>
            <person name="Wiebenga A."/>
            <person name="De Vries R.P."/>
            <person name="Grigoriev I.V."/>
            <person name="Mortensen U.H."/>
            <person name="Andersen M.R."/>
            <person name="Baker S.E."/>
        </authorList>
    </citation>
    <scope>NUCLEOTIDE SEQUENCE [LARGE SCALE GENOMIC DNA]</scope>
    <source>
        <strain evidence="2 3">IBT 23096</strain>
    </source>
</reference>
<feature type="compositionally biased region" description="Polar residues" evidence="1">
    <location>
        <begin position="602"/>
        <end position="623"/>
    </location>
</feature>
<protein>
    <recommendedName>
        <fullName evidence="4">Serine-threonine rich protein</fullName>
    </recommendedName>
</protein>
<keyword evidence="3" id="KW-1185">Reference proteome</keyword>
<gene>
    <name evidence="2" type="ORF">P170DRAFT_508748</name>
</gene>
<name>A0A2I2GCH8_9EURO</name>
<dbReference type="VEuPathDB" id="FungiDB:P170DRAFT_508748"/>
<feature type="compositionally biased region" description="Polar residues" evidence="1">
    <location>
        <begin position="406"/>
        <end position="420"/>
    </location>
</feature>
<dbReference type="EMBL" id="MSFO01000003">
    <property type="protein sequence ID" value="PLB50588.1"/>
    <property type="molecule type" value="Genomic_DNA"/>
</dbReference>
<dbReference type="GeneID" id="36562304"/>
<feature type="compositionally biased region" description="Basic and acidic residues" evidence="1">
    <location>
        <begin position="436"/>
        <end position="446"/>
    </location>
</feature>
<evidence type="ECO:0000313" key="3">
    <source>
        <dbReference type="Proteomes" id="UP000234275"/>
    </source>
</evidence>
<organism evidence="2 3">
    <name type="scientific">Aspergillus steynii IBT 23096</name>
    <dbReference type="NCBI Taxonomy" id="1392250"/>
    <lineage>
        <taxon>Eukaryota</taxon>
        <taxon>Fungi</taxon>
        <taxon>Dikarya</taxon>
        <taxon>Ascomycota</taxon>
        <taxon>Pezizomycotina</taxon>
        <taxon>Eurotiomycetes</taxon>
        <taxon>Eurotiomycetidae</taxon>
        <taxon>Eurotiales</taxon>
        <taxon>Aspergillaceae</taxon>
        <taxon>Aspergillus</taxon>
        <taxon>Aspergillus subgen. Circumdati</taxon>
    </lineage>
</organism>
<feature type="region of interest" description="Disordered" evidence="1">
    <location>
        <begin position="436"/>
        <end position="480"/>
    </location>
</feature>
<feature type="region of interest" description="Disordered" evidence="1">
    <location>
        <begin position="585"/>
        <end position="642"/>
    </location>
</feature>
<evidence type="ECO:0000313" key="2">
    <source>
        <dbReference type="EMBL" id="PLB50588.1"/>
    </source>
</evidence>